<name>A0ACC1QFM7_9HYPO</name>
<accession>A0ACC1QFM7</accession>
<organism evidence="1 2">
    <name type="scientific">Lecanicillium saksenae</name>
    <dbReference type="NCBI Taxonomy" id="468837"/>
    <lineage>
        <taxon>Eukaryota</taxon>
        <taxon>Fungi</taxon>
        <taxon>Dikarya</taxon>
        <taxon>Ascomycota</taxon>
        <taxon>Pezizomycotina</taxon>
        <taxon>Sordariomycetes</taxon>
        <taxon>Hypocreomycetidae</taxon>
        <taxon>Hypocreales</taxon>
        <taxon>Cordycipitaceae</taxon>
        <taxon>Lecanicillium</taxon>
    </lineage>
</organism>
<reference evidence="1" key="1">
    <citation type="submission" date="2022-07" db="EMBL/GenBank/DDBJ databases">
        <title>Genome Sequence of Lecanicillium saksenae.</title>
        <authorList>
            <person name="Buettner E."/>
        </authorList>
    </citation>
    <scope>NUCLEOTIDE SEQUENCE</scope>
    <source>
        <strain evidence="1">VT-O1</strain>
    </source>
</reference>
<comment type="caution">
    <text evidence="1">The sequence shown here is derived from an EMBL/GenBank/DDBJ whole genome shotgun (WGS) entry which is preliminary data.</text>
</comment>
<protein>
    <submittedName>
        <fullName evidence="1">Uncharacterized protein</fullName>
    </submittedName>
</protein>
<gene>
    <name evidence="1" type="ORF">NLG97_g10168</name>
</gene>
<proteinExistence type="predicted"/>
<dbReference type="Proteomes" id="UP001148737">
    <property type="component" value="Unassembled WGS sequence"/>
</dbReference>
<sequence>MQQGGAMPQQTPGQFPHLQANGSANATPSPIMGNQMRPGSVPQRVATASPHPFSPGPQQQQQFASQTSPAPSEHGTPQPNQFMQNAPQGYNPGFAPSPSNPRPSPNPNAMGANQMMQQHMAQMPQGMNPMQANMYAQMQQQHQQQQQQQQQQQGQGQGQQGQGQQGQQRQANQGMQGMTEQQKMAAYQMRLQQQLQGNMQMQAQLQAQGMGRGMMQKPQMAGMPNGQMPPGALRPQQRPMGGMNPEQFMKNLSHFMSAKGLAFDTNPTVADRPINIMMLFQAVSTKGGYKTVTAANGWPHIAQALGLPAQIPTVAPALKQVYERNLQKFEEAWIAQQKTRMMGQNPNMPNQGTPQKPMQPGQQTSQGQMTPGQTPQGQMPQGQMTPGQMTPGQQQGQQQMAQQNPQQQQLQQQQQQMQQQLMQQQAQQQAHQQQQHMQQQMHQQAQQMQQHHQQQQQQQMQQQTPVKPGQAPVNGFATPQPQQPGMMMGHQRNSLSKSVDPNTPGDPSLQSPAHHRQGSMHMGHQEGRPAIPAVEHRVPPVIHKSDDYSPCARELASFGGVDLNAANYLGTELERWMPGAPTLADYGNVDVSAVTRSLQCGMHSEVRLALDTLVTVSCSPIQGGPLQLRWCDDMLDALIDCAEEQLDLLVEHTVEVADEISLTSYEDVVRACRVDRLAVRDCPAFGTVEYDLDRAVDKLICITTILRNFSFPGEQNDNHVVLADESVVKFLCSVIRYLGTRTMLLRSHTNTLDFMKDIVVILSNIAGSIELPSREQALCLLNFLLAFAPSPAPTVVGGSLFFASYEPLVQPYLPHAVDALAKLLARDEPNRGFYKAIFGLDSGSSSNNDMLTRTFALAISPLPDKSAENARHASYPSLIEVRKPFLMQGLLAAEILASLAPGFESGVAKAWLSSGEGLAQNLTKLVRELSYIYERQPPRGPRARDPELVYIVVVAVTLLRRLTEKARDPNHPSTSLPKSALPSAQVLMEALQYTAAEWTKEGMLQQLSSVINMAR</sequence>
<keyword evidence="2" id="KW-1185">Reference proteome</keyword>
<dbReference type="EMBL" id="JANAKD010002398">
    <property type="protein sequence ID" value="KAJ3473716.1"/>
    <property type="molecule type" value="Genomic_DNA"/>
</dbReference>
<evidence type="ECO:0000313" key="2">
    <source>
        <dbReference type="Proteomes" id="UP001148737"/>
    </source>
</evidence>
<evidence type="ECO:0000313" key="1">
    <source>
        <dbReference type="EMBL" id="KAJ3473716.1"/>
    </source>
</evidence>